<feature type="transmembrane region" description="Helical" evidence="1">
    <location>
        <begin position="142"/>
        <end position="161"/>
    </location>
</feature>
<keyword evidence="1" id="KW-1133">Transmembrane helix</keyword>
<gene>
    <name evidence="2" type="ORF">PVAP13_5KG076300</name>
</gene>
<sequence length="216" mass="24368">MASPPPGSPAWSVAVRLRHRWGLDIRAAAENVLPGWGRGGERLSLLLRFRRCLILTVTSQCGARPAAATQPGAPPRGCKILRFLRSRWERLPRGATISIWRRKKHSPARVAAAAPRGRRAQQRRMPTRPGFLAMSWPPTSPAALRFAVAAVAVVVASILVFRTTRCIGCWNWRGRNGERIARWAKFLELMEHSPPYHKYKRLLGVPKRGMEWIFSK</sequence>
<organism evidence="2 3">
    <name type="scientific">Panicum virgatum</name>
    <name type="common">Blackwell switchgrass</name>
    <dbReference type="NCBI Taxonomy" id="38727"/>
    <lineage>
        <taxon>Eukaryota</taxon>
        <taxon>Viridiplantae</taxon>
        <taxon>Streptophyta</taxon>
        <taxon>Embryophyta</taxon>
        <taxon>Tracheophyta</taxon>
        <taxon>Spermatophyta</taxon>
        <taxon>Magnoliopsida</taxon>
        <taxon>Liliopsida</taxon>
        <taxon>Poales</taxon>
        <taxon>Poaceae</taxon>
        <taxon>PACMAD clade</taxon>
        <taxon>Panicoideae</taxon>
        <taxon>Panicodae</taxon>
        <taxon>Paniceae</taxon>
        <taxon>Panicinae</taxon>
        <taxon>Panicum</taxon>
        <taxon>Panicum sect. Hiantes</taxon>
    </lineage>
</organism>
<keyword evidence="1" id="KW-0812">Transmembrane</keyword>
<name>A0A8T0SEJ8_PANVG</name>
<evidence type="ECO:0000313" key="3">
    <source>
        <dbReference type="Proteomes" id="UP000823388"/>
    </source>
</evidence>
<keyword evidence="1" id="KW-0472">Membrane</keyword>
<accession>A0A8T0SEJ8</accession>
<evidence type="ECO:0000256" key="1">
    <source>
        <dbReference type="SAM" id="Phobius"/>
    </source>
</evidence>
<reference evidence="2" key="1">
    <citation type="submission" date="2020-05" db="EMBL/GenBank/DDBJ databases">
        <title>WGS assembly of Panicum virgatum.</title>
        <authorList>
            <person name="Lovell J.T."/>
            <person name="Jenkins J."/>
            <person name="Shu S."/>
            <person name="Juenger T.E."/>
            <person name="Schmutz J."/>
        </authorList>
    </citation>
    <scope>NUCLEOTIDE SEQUENCE</scope>
    <source>
        <strain evidence="2">AP13</strain>
    </source>
</reference>
<proteinExistence type="predicted"/>
<dbReference type="AlphaFoldDB" id="A0A8T0SEJ8"/>
<dbReference type="Proteomes" id="UP000823388">
    <property type="component" value="Chromosome 5K"/>
</dbReference>
<keyword evidence="3" id="KW-1185">Reference proteome</keyword>
<comment type="caution">
    <text evidence="2">The sequence shown here is derived from an EMBL/GenBank/DDBJ whole genome shotgun (WGS) entry which is preliminary data.</text>
</comment>
<protein>
    <submittedName>
        <fullName evidence="2">Uncharacterized protein</fullName>
    </submittedName>
</protein>
<evidence type="ECO:0000313" key="2">
    <source>
        <dbReference type="EMBL" id="KAG2595458.1"/>
    </source>
</evidence>
<dbReference type="EMBL" id="CM029045">
    <property type="protein sequence ID" value="KAG2595459.1"/>
    <property type="molecule type" value="Genomic_DNA"/>
</dbReference>
<dbReference type="EMBL" id="CM029045">
    <property type="protein sequence ID" value="KAG2595458.1"/>
    <property type="molecule type" value="Genomic_DNA"/>
</dbReference>
<dbReference type="EMBL" id="CM029045">
    <property type="protein sequence ID" value="KAG2595457.1"/>
    <property type="molecule type" value="Genomic_DNA"/>
</dbReference>
<dbReference type="OrthoDB" id="679127at2759"/>